<keyword evidence="1" id="KW-0812">Transmembrane</keyword>
<sequence length="273" mass="30573">MFKFFFKKNFFDVWDNLFHVIACNLISLVVLALSAFLCFAAVSVPEGELARNVCTFAAVAVSCILISIFSFAEGSNAADVASFDTPRFLDYFKSVVPSIKDGVLFGLLSALLAGIAFVSIPYYFNMYRAGGTAGFVYLLLAALIFWFIVITILALQWFLPVRSLMGNSFVKRLKKSYIIFFDNPAFTLGVALVNVLNIVLSVVTLGLVPGMSGIIITNTNALRLRLYKYDWLEVNPDLTPQERKNVPWGDLLAKDRRIVGDRKLRSLFMPWKQ</sequence>
<proteinExistence type="predicted"/>
<evidence type="ECO:0000313" key="2">
    <source>
        <dbReference type="EMBL" id="QQA00338.1"/>
    </source>
</evidence>
<gene>
    <name evidence="2" type="ORF">IWA51_08640</name>
</gene>
<accession>A0A7T3RC17</accession>
<reference evidence="2 3" key="1">
    <citation type="submission" date="2020-11" db="EMBL/GenBank/DDBJ databases">
        <title>Treponema Peruensis nv. sp., first commensal Treponema isolated from human feces.</title>
        <authorList>
            <person name="Belkhou C."/>
            <person name="Raes J."/>
        </authorList>
    </citation>
    <scope>NUCLEOTIDE SEQUENCE [LARGE SCALE GENOMIC DNA]</scope>
    <source>
        <strain evidence="2 3">RCC2812</strain>
    </source>
</reference>
<evidence type="ECO:0000256" key="1">
    <source>
        <dbReference type="SAM" id="Phobius"/>
    </source>
</evidence>
<organism evidence="2 3">
    <name type="scientific">Treponema peruense</name>
    <dbReference type="NCBI Taxonomy" id="2787628"/>
    <lineage>
        <taxon>Bacteria</taxon>
        <taxon>Pseudomonadati</taxon>
        <taxon>Spirochaetota</taxon>
        <taxon>Spirochaetia</taxon>
        <taxon>Spirochaetales</taxon>
        <taxon>Treponemataceae</taxon>
        <taxon>Treponema</taxon>
    </lineage>
</organism>
<feature type="transmembrane region" description="Helical" evidence="1">
    <location>
        <begin position="53"/>
        <end position="72"/>
    </location>
</feature>
<feature type="transmembrane region" description="Helical" evidence="1">
    <location>
        <begin position="136"/>
        <end position="159"/>
    </location>
</feature>
<dbReference type="EMBL" id="CP064936">
    <property type="protein sequence ID" value="QQA00338.1"/>
    <property type="molecule type" value="Genomic_DNA"/>
</dbReference>
<name>A0A7T3RC17_9SPIR</name>
<feature type="transmembrane region" description="Helical" evidence="1">
    <location>
        <begin position="103"/>
        <end position="124"/>
    </location>
</feature>
<feature type="transmembrane region" description="Helical" evidence="1">
    <location>
        <begin position="185"/>
        <end position="208"/>
    </location>
</feature>
<evidence type="ECO:0008006" key="4">
    <source>
        <dbReference type="Google" id="ProtNLM"/>
    </source>
</evidence>
<keyword evidence="3" id="KW-1185">Reference proteome</keyword>
<dbReference type="AlphaFoldDB" id="A0A7T3RC17"/>
<keyword evidence="1" id="KW-1133">Transmembrane helix</keyword>
<feature type="transmembrane region" description="Helical" evidence="1">
    <location>
        <begin position="17"/>
        <end position="41"/>
    </location>
</feature>
<dbReference type="KEGG" id="tper:IWA51_08640"/>
<protein>
    <recommendedName>
        <fullName evidence="4">Membrane domain of glycerophosphoryl diester phosphodiesterase</fullName>
    </recommendedName>
</protein>
<keyword evidence="1" id="KW-0472">Membrane</keyword>
<dbReference type="RefSeq" id="WP_198442123.1">
    <property type="nucleotide sequence ID" value="NZ_CBCSHE010000001.1"/>
</dbReference>
<dbReference type="Proteomes" id="UP000595224">
    <property type="component" value="Chromosome"/>
</dbReference>
<evidence type="ECO:0000313" key="3">
    <source>
        <dbReference type="Proteomes" id="UP000595224"/>
    </source>
</evidence>